<dbReference type="InterPro" id="IPR002323">
    <property type="entry name" value="Cyt_CIE"/>
</dbReference>
<proteinExistence type="predicted"/>
<dbReference type="AlphaFoldDB" id="A0A1Z4VN58"/>
<dbReference type="GO" id="GO:0009055">
    <property type="term" value="F:electron transfer activity"/>
    <property type="evidence" value="ECO:0007669"/>
    <property type="project" value="InterPro"/>
</dbReference>
<feature type="region of interest" description="Disordered" evidence="7">
    <location>
        <begin position="39"/>
        <end position="70"/>
    </location>
</feature>
<evidence type="ECO:0000313" key="10">
    <source>
        <dbReference type="Proteomes" id="UP000218765"/>
    </source>
</evidence>
<evidence type="ECO:0000256" key="4">
    <source>
        <dbReference type="ARBA" id="ARBA00022982"/>
    </source>
</evidence>
<feature type="domain" description="Cytochrome c" evidence="8">
    <location>
        <begin position="117"/>
        <end position="201"/>
    </location>
</feature>
<reference evidence="9 10" key="1">
    <citation type="submission" date="2017-05" db="EMBL/GenBank/DDBJ databases">
        <title>Thiocyanate degradation by Thiohalobacter thiocyanaticus FOKN1.</title>
        <authorList>
            <person name="Oshiki M."/>
            <person name="Fukushima T."/>
            <person name="Kawano S."/>
            <person name="Nakagawa J."/>
        </authorList>
    </citation>
    <scope>NUCLEOTIDE SEQUENCE [LARGE SCALE GENOMIC DNA]</scope>
    <source>
        <strain evidence="9 10">FOKN1</strain>
    </source>
</reference>
<dbReference type="Gene3D" id="1.10.760.10">
    <property type="entry name" value="Cytochrome c-like domain"/>
    <property type="match status" value="1"/>
</dbReference>
<dbReference type="SUPFAM" id="SSF46626">
    <property type="entry name" value="Cytochrome c"/>
    <property type="match status" value="1"/>
</dbReference>
<dbReference type="RefSeq" id="WP_197702986.1">
    <property type="nucleotide sequence ID" value="NZ_AP018052.1"/>
</dbReference>
<dbReference type="Proteomes" id="UP000218765">
    <property type="component" value="Chromosome"/>
</dbReference>
<evidence type="ECO:0000256" key="3">
    <source>
        <dbReference type="ARBA" id="ARBA00022723"/>
    </source>
</evidence>
<keyword evidence="1" id="KW-0813">Transport</keyword>
<dbReference type="PROSITE" id="PS51007">
    <property type="entry name" value="CYTC"/>
    <property type="match status" value="1"/>
</dbReference>
<keyword evidence="10" id="KW-1185">Reference proteome</keyword>
<dbReference type="Pfam" id="PF13442">
    <property type="entry name" value="Cytochrome_CBB3"/>
    <property type="match status" value="1"/>
</dbReference>
<protein>
    <submittedName>
        <fullName evidence="9">Sulfite dehydrogenase cytochrome subunit SoxD</fullName>
    </submittedName>
</protein>
<dbReference type="GO" id="GO:0005506">
    <property type="term" value="F:iron ion binding"/>
    <property type="evidence" value="ECO:0007669"/>
    <property type="project" value="InterPro"/>
</dbReference>
<keyword evidence="2 6" id="KW-0349">Heme</keyword>
<evidence type="ECO:0000256" key="2">
    <source>
        <dbReference type="ARBA" id="ARBA00022617"/>
    </source>
</evidence>
<dbReference type="PRINTS" id="PR00607">
    <property type="entry name" value="CYTCHROMECIE"/>
</dbReference>
<accession>A0A1Z4VN58</accession>
<dbReference type="PROSITE" id="PS51257">
    <property type="entry name" value="PROKAR_LIPOPROTEIN"/>
    <property type="match status" value="1"/>
</dbReference>
<dbReference type="PANTHER" id="PTHR40942:SF4">
    <property type="entry name" value="CYTOCHROME C5"/>
    <property type="match status" value="1"/>
</dbReference>
<evidence type="ECO:0000256" key="5">
    <source>
        <dbReference type="ARBA" id="ARBA00023004"/>
    </source>
</evidence>
<keyword evidence="5 6" id="KW-0408">Iron</keyword>
<evidence type="ECO:0000256" key="1">
    <source>
        <dbReference type="ARBA" id="ARBA00022448"/>
    </source>
</evidence>
<gene>
    <name evidence="9" type="ORF">FOKN1_0664</name>
</gene>
<evidence type="ECO:0000256" key="6">
    <source>
        <dbReference type="PROSITE-ProRule" id="PRU00433"/>
    </source>
</evidence>
<organism evidence="9 10">
    <name type="scientific">Thiohalobacter thiocyanaticus</name>
    <dbReference type="NCBI Taxonomy" id="585455"/>
    <lineage>
        <taxon>Bacteria</taxon>
        <taxon>Pseudomonadati</taxon>
        <taxon>Pseudomonadota</taxon>
        <taxon>Gammaproteobacteria</taxon>
        <taxon>Thiohalobacterales</taxon>
        <taxon>Thiohalobacteraceae</taxon>
        <taxon>Thiohalobacter</taxon>
    </lineage>
</organism>
<dbReference type="InterPro" id="IPR009056">
    <property type="entry name" value="Cyt_c-like_dom"/>
</dbReference>
<evidence type="ECO:0000256" key="7">
    <source>
        <dbReference type="SAM" id="MobiDB-lite"/>
    </source>
</evidence>
<sequence length="202" mass="20532">MDLKPLAVAILAITLTACGKQDESAQEAGETLTDRAATLADEGAQSAQEMAESTARAVDEAADSAAETGSDMIESAQETGQAAMDTGAEALEDAGDKLAEAGETASETAAAAAGQDSDPAAGESVYKANCFACHGAGVAGAPKLGDSANWAPRIEQGMDVLYTHAIEGYQGESGYMPPKGGFTSLSDEEVKAAVQYMVEESR</sequence>
<keyword evidence="4" id="KW-0249">Electron transport</keyword>
<dbReference type="KEGG" id="ttc:FOKN1_0664"/>
<name>A0A1Z4VN58_9GAMM</name>
<dbReference type="GO" id="GO:0020037">
    <property type="term" value="F:heme binding"/>
    <property type="evidence" value="ECO:0007669"/>
    <property type="project" value="InterPro"/>
</dbReference>
<evidence type="ECO:0000259" key="8">
    <source>
        <dbReference type="PROSITE" id="PS51007"/>
    </source>
</evidence>
<keyword evidence="3 6" id="KW-0479">Metal-binding</keyword>
<dbReference type="PANTHER" id="PTHR40942">
    <property type="match status" value="1"/>
</dbReference>
<evidence type="ECO:0000313" key="9">
    <source>
        <dbReference type="EMBL" id="BAZ93066.1"/>
    </source>
</evidence>
<dbReference type="InterPro" id="IPR036909">
    <property type="entry name" value="Cyt_c-like_dom_sf"/>
</dbReference>
<dbReference type="EMBL" id="AP018052">
    <property type="protein sequence ID" value="BAZ93066.1"/>
    <property type="molecule type" value="Genomic_DNA"/>
</dbReference>